<keyword evidence="13 14" id="KW-0464">Manganese</keyword>
<dbReference type="InterPro" id="IPR012337">
    <property type="entry name" value="RNaseH-like_sf"/>
</dbReference>
<dbReference type="PANTHER" id="PTHR10954:SF18">
    <property type="entry name" value="RIBONUCLEASE HII"/>
    <property type="match status" value="1"/>
</dbReference>
<evidence type="ECO:0000256" key="5">
    <source>
        <dbReference type="ARBA" id="ARBA00007383"/>
    </source>
</evidence>
<accession>A0A4Z1R2F1</accession>
<comment type="catalytic activity">
    <reaction evidence="1 14 15 16">
        <text>Endonucleolytic cleavage to 5'-phosphomonoester.</text>
        <dbReference type="EC" id="3.1.26.4"/>
    </reaction>
</comment>
<dbReference type="Gene3D" id="3.30.420.10">
    <property type="entry name" value="Ribonuclease H-like superfamily/Ribonuclease H"/>
    <property type="match status" value="1"/>
</dbReference>
<dbReference type="InterPro" id="IPR022898">
    <property type="entry name" value="RNase_HII"/>
</dbReference>
<dbReference type="GO" id="GO:0030145">
    <property type="term" value="F:manganese ion binding"/>
    <property type="evidence" value="ECO:0007669"/>
    <property type="project" value="UniProtKB-UniRule"/>
</dbReference>
<keyword evidence="12 14" id="KW-0378">Hydrolase</keyword>
<comment type="cofactor">
    <cofactor evidence="2">
        <name>Mg(2+)</name>
        <dbReference type="ChEBI" id="CHEBI:18420"/>
    </cofactor>
</comment>
<evidence type="ECO:0000313" key="19">
    <source>
        <dbReference type="Proteomes" id="UP000298681"/>
    </source>
</evidence>
<dbReference type="GO" id="GO:0003723">
    <property type="term" value="F:RNA binding"/>
    <property type="evidence" value="ECO:0007669"/>
    <property type="project" value="UniProtKB-UniRule"/>
</dbReference>
<keyword evidence="19" id="KW-1185">Reference proteome</keyword>
<dbReference type="SUPFAM" id="SSF53098">
    <property type="entry name" value="Ribonuclease H-like"/>
    <property type="match status" value="1"/>
</dbReference>
<sequence length="213" mass="23252">MTTADDWILGVDEAGRGPLAGPVVVAAVVFDPARPRINGLNDSKQLTAERREALYARIVERALAWSIVSVDVDEIDRINIFHATMQGMRRALENAISGLERERCVARIDGNHLPKALPCRAEAWVDGDARDRAIMAASILAKVARDRAMVALHADHPVYGFDRHKGYSTPEHLAALRTHGPCVIHRRSFAPVRQAATPAPVCADLFDSALLPA</sequence>
<evidence type="ECO:0000256" key="12">
    <source>
        <dbReference type="ARBA" id="ARBA00022801"/>
    </source>
</evidence>
<dbReference type="GO" id="GO:0006298">
    <property type="term" value="P:mismatch repair"/>
    <property type="evidence" value="ECO:0007669"/>
    <property type="project" value="TreeGrafter"/>
</dbReference>
<comment type="similarity">
    <text evidence="5 14 16">Belongs to the RNase HII family.</text>
</comment>
<evidence type="ECO:0000313" key="18">
    <source>
        <dbReference type="EMBL" id="TKS53702.1"/>
    </source>
</evidence>
<keyword evidence="10 14" id="KW-0479">Metal-binding</keyword>
<evidence type="ECO:0000256" key="10">
    <source>
        <dbReference type="ARBA" id="ARBA00022723"/>
    </source>
</evidence>
<evidence type="ECO:0000256" key="13">
    <source>
        <dbReference type="ARBA" id="ARBA00023211"/>
    </source>
</evidence>
<dbReference type="GO" id="GO:0004523">
    <property type="term" value="F:RNA-DNA hybrid ribonuclease activity"/>
    <property type="evidence" value="ECO:0007669"/>
    <property type="project" value="UniProtKB-UniRule"/>
</dbReference>
<dbReference type="NCBIfam" id="NF000595">
    <property type="entry name" value="PRK00015.1-3"/>
    <property type="match status" value="1"/>
</dbReference>
<evidence type="ECO:0000256" key="11">
    <source>
        <dbReference type="ARBA" id="ARBA00022759"/>
    </source>
</evidence>
<reference evidence="18 19" key="1">
    <citation type="submission" date="2019-01" db="EMBL/GenBank/DDBJ databases">
        <authorList>
            <person name="Zhang S."/>
        </authorList>
    </citation>
    <scope>NUCLEOTIDE SEQUENCE [LARGE SCALE GENOMIC DNA]</scope>
    <source>
        <strain evidence="18 19">1626</strain>
    </source>
</reference>
<dbReference type="PROSITE" id="PS51975">
    <property type="entry name" value="RNASE_H_2"/>
    <property type="match status" value="1"/>
</dbReference>
<dbReference type="EMBL" id="SPUH01000001">
    <property type="protein sequence ID" value="TKS53702.1"/>
    <property type="molecule type" value="Genomic_DNA"/>
</dbReference>
<dbReference type="HAMAP" id="MF_00052_B">
    <property type="entry name" value="RNase_HII_B"/>
    <property type="match status" value="1"/>
</dbReference>
<evidence type="ECO:0000256" key="6">
    <source>
        <dbReference type="ARBA" id="ARBA00012180"/>
    </source>
</evidence>
<dbReference type="Pfam" id="PF01351">
    <property type="entry name" value="RNase_HII"/>
    <property type="match status" value="1"/>
</dbReference>
<evidence type="ECO:0000256" key="2">
    <source>
        <dbReference type="ARBA" id="ARBA00001946"/>
    </source>
</evidence>
<evidence type="ECO:0000256" key="15">
    <source>
        <dbReference type="PROSITE-ProRule" id="PRU01319"/>
    </source>
</evidence>
<dbReference type="GO" id="GO:0032299">
    <property type="term" value="C:ribonuclease H2 complex"/>
    <property type="evidence" value="ECO:0007669"/>
    <property type="project" value="TreeGrafter"/>
</dbReference>
<keyword evidence="9 14" id="KW-0540">Nuclease</keyword>
<evidence type="ECO:0000256" key="1">
    <source>
        <dbReference type="ARBA" id="ARBA00000077"/>
    </source>
</evidence>
<dbReference type="Proteomes" id="UP000298681">
    <property type="component" value="Unassembled WGS sequence"/>
</dbReference>
<protein>
    <recommendedName>
        <fullName evidence="7 14">Ribonuclease HII</fullName>
        <shortName evidence="14">RNase HII</shortName>
        <ecNumber evidence="6 14">3.1.26.4</ecNumber>
    </recommendedName>
</protein>
<dbReference type="PANTHER" id="PTHR10954">
    <property type="entry name" value="RIBONUCLEASE H2 SUBUNIT A"/>
    <property type="match status" value="1"/>
</dbReference>
<feature type="domain" description="RNase H type-2" evidence="17">
    <location>
        <begin position="6"/>
        <end position="201"/>
    </location>
</feature>
<feature type="binding site" evidence="14 15">
    <location>
        <position position="109"/>
    </location>
    <ligand>
        <name>a divalent metal cation</name>
        <dbReference type="ChEBI" id="CHEBI:60240"/>
    </ligand>
</feature>
<evidence type="ECO:0000256" key="7">
    <source>
        <dbReference type="ARBA" id="ARBA00019179"/>
    </source>
</evidence>
<evidence type="ECO:0000256" key="14">
    <source>
        <dbReference type="HAMAP-Rule" id="MF_00052"/>
    </source>
</evidence>
<evidence type="ECO:0000256" key="8">
    <source>
        <dbReference type="ARBA" id="ARBA00022490"/>
    </source>
</evidence>
<dbReference type="EC" id="3.1.26.4" evidence="6 14"/>
<dbReference type="InterPro" id="IPR001352">
    <property type="entry name" value="RNase_HII/HIII"/>
</dbReference>
<gene>
    <name evidence="14" type="primary">rnhB</name>
    <name evidence="18" type="ORF">E4582_02220</name>
</gene>
<comment type="subcellular location">
    <subcellularLocation>
        <location evidence="4 14">Cytoplasm</location>
    </subcellularLocation>
</comment>
<name>A0A4Z1R2F1_9GAMM</name>
<feature type="binding site" evidence="14 15">
    <location>
        <position position="12"/>
    </location>
    <ligand>
        <name>a divalent metal cation</name>
        <dbReference type="ChEBI" id="CHEBI:60240"/>
    </ligand>
</feature>
<dbReference type="AlphaFoldDB" id="A0A4Z1R2F1"/>
<dbReference type="CDD" id="cd07182">
    <property type="entry name" value="RNase_HII_bacteria_HII_like"/>
    <property type="match status" value="1"/>
</dbReference>
<dbReference type="InterPro" id="IPR036397">
    <property type="entry name" value="RNaseH_sf"/>
</dbReference>
<evidence type="ECO:0000256" key="4">
    <source>
        <dbReference type="ARBA" id="ARBA00004496"/>
    </source>
</evidence>
<dbReference type="GO" id="GO:0005737">
    <property type="term" value="C:cytoplasm"/>
    <property type="evidence" value="ECO:0007669"/>
    <property type="project" value="UniProtKB-SubCell"/>
</dbReference>
<keyword evidence="8 14" id="KW-0963">Cytoplasm</keyword>
<feature type="binding site" evidence="14 15">
    <location>
        <position position="13"/>
    </location>
    <ligand>
        <name>a divalent metal cation</name>
        <dbReference type="ChEBI" id="CHEBI:60240"/>
    </ligand>
</feature>
<organism evidence="18 19">
    <name type="scientific">Luteimonas yindakuii</name>
    <dbReference type="NCBI Taxonomy" id="2565782"/>
    <lineage>
        <taxon>Bacteria</taxon>
        <taxon>Pseudomonadati</taxon>
        <taxon>Pseudomonadota</taxon>
        <taxon>Gammaproteobacteria</taxon>
        <taxon>Lysobacterales</taxon>
        <taxon>Lysobacteraceae</taxon>
        <taxon>Luteimonas</taxon>
    </lineage>
</organism>
<comment type="cofactor">
    <cofactor evidence="14 15">
        <name>Mn(2+)</name>
        <dbReference type="ChEBI" id="CHEBI:29035"/>
    </cofactor>
    <cofactor evidence="14 15">
        <name>Mg(2+)</name>
        <dbReference type="ChEBI" id="CHEBI:18420"/>
    </cofactor>
    <text evidence="14 15">Manganese or magnesium. Binds 1 divalent metal ion per monomer in the absence of substrate. May bind a second metal ion after substrate binding.</text>
</comment>
<evidence type="ECO:0000256" key="3">
    <source>
        <dbReference type="ARBA" id="ARBA00004065"/>
    </source>
</evidence>
<evidence type="ECO:0000259" key="17">
    <source>
        <dbReference type="PROSITE" id="PS51975"/>
    </source>
</evidence>
<evidence type="ECO:0000256" key="9">
    <source>
        <dbReference type="ARBA" id="ARBA00022722"/>
    </source>
</evidence>
<proteinExistence type="inferred from homology"/>
<evidence type="ECO:0000256" key="16">
    <source>
        <dbReference type="RuleBase" id="RU003515"/>
    </source>
</evidence>
<dbReference type="InterPro" id="IPR024567">
    <property type="entry name" value="RNase_HII/HIII_dom"/>
</dbReference>
<dbReference type="RefSeq" id="WP_134673087.1">
    <property type="nucleotide sequence ID" value="NZ_SPUH01000001.1"/>
</dbReference>
<comment type="caution">
    <text evidence="18">The sequence shown here is derived from an EMBL/GenBank/DDBJ whole genome shotgun (WGS) entry which is preliminary data.</text>
</comment>
<dbReference type="GO" id="GO:0043137">
    <property type="term" value="P:DNA replication, removal of RNA primer"/>
    <property type="evidence" value="ECO:0007669"/>
    <property type="project" value="TreeGrafter"/>
</dbReference>
<comment type="function">
    <text evidence="3 14 16">Endonuclease that specifically degrades the RNA of RNA-DNA hybrids.</text>
</comment>
<keyword evidence="11 14" id="KW-0255">Endonuclease</keyword>